<name>A0A401ZUQ2_9CHLR</name>
<organism evidence="1 2">
    <name type="scientific">Tengunoibacter tsumagoiensis</name>
    <dbReference type="NCBI Taxonomy" id="2014871"/>
    <lineage>
        <taxon>Bacteria</taxon>
        <taxon>Bacillati</taxon>
        <taxon>Chloroflexota</taxon>
        <taxon>Ktedonobacteria</taxon>
        <taxon>Ktedonobacterales</taxon>
        <taxon>Dictyobacteraceae</taxon>
        <taxon>Tengunoibacter</taxon>
    </lineage>
</organism>
<keyword evidence="2" id="KW-1185">Reference proteome</keyword>
<sequence>MEGLALRCLTVEEGGKQPSLLVVLFIALNTHLSTYSRFSSRLETRQGGSTILPLASL</sequence>
<protein>
    <submittedName>
        <fullName evidence="1">Uncharacterized protein</fullName>
    </submittedName>
</protein>
<dbReference type="Proteomes" id="UP000287352">
    <property type="component" value="Unassembled WGS sequence"/>
</dbReference>
<proteinExistence type="predicted"/>
<evidence type="ECO:0000313" key="1">
    <source>
        <dbReference type="EMBL" id="GCE10460.1"/>
    </source>
</evidence>
<dbReference type="AlphaFoldDB" id="A0A401ZUQ2"/>
<gene>
    <name evidence="1" type="ORF">KTT_03190</name>
</gene>
<dbReference type="EMBL" id="BIFR01000001">
    <property type="protein sequence ID" value="GCE10460.1"/>
    <property type="molecule type" value="Genomic_DNA"/>
</dbReference>
<evidence type="ECO:0000313" key="2">
    <source>
        <dbReference type="Proteomes" id="UP000287352"/>
    </source>
</evidence>
<accession>A0A401ZUQ2</accession>
<comment type="caution">
    <text evidence="1">The sequence shown here is derived from an EMBL/GenBank/DDBJ whole genome shotgun (WGS) entry which is preliminary data.</text>
</comment>
<reference evidence="2" key="1">
    <citation type="submission" date="2018-12" db="EMBL/GenBank/DDBJ databases">
        <title>Tengunoibacter tsumagoiensis gen. nov., sp. nov., Dictyobacter kobayashii sp. nov., D. alpinus sp. nov., and D. joshuensis sp. nov. and description of Dictyobacteraceae fam. nov. within the order Ktedonobacterales isolated from Tengu-no-mugimeshi.</title>
        <authorList>
            <person name="Wang C.M."/>
            <person name="Zheng Y."/>
            <person name="Sakai Y."/>
            <person name="Toyoda A."/>
            <person name="Minakuchi Y."/>
            <person name="Abe K."/>
            <person name="Yokota A."/>
            <person name="Yabe S."/>
        </authorList>
    </citation>
    <scope>NUCLEOTIDE SEQUENCE [LARGE SCALE GENOMIC DNA]</scope>
    <source>
        <strain evidence="2">Uno3</strain>
    </source>
</reference>